<keyword evidence="2" id="KW-1185">Reference proteome</keyword>
<dbReference type="EMBL" id="JADCNL010000004">
    <property type="protein sequence ID" value="KAG0485623.1"/>
    <property type="molecule type" value="Genomic_DNA"/>
</dbReference>
<comment type="caution">
    <text evidence="1">The sequence shown here is derived from an EMBL/GenBank/DDBJ whole genome shotgun (WGS) entry which is preliminary data.</text>
</comment>
<name>A0A835R8D3_VANPL</name>
<dbReference type="AlphaFoldDB" id="A0A835R8D3"/>
<accession>A0A835R8D3</accession>
<dbReference type="Proteomes" id="UP000636800">
    <property type="component" value="Unassembled WGS sequence"/>
</dbReference>
<evidence type="ECO:0000313" key="1">
    <source>
        <dbReference type="EMBL" id="KAG0485623.1"/>
    </source>
</evidence>
<sequence length="113" mass="12715">MDKLSIHRFQFGVRSALLDLESTGMGETTEPYEEKILYTEMEQEDCRRKSEDRKMETASEMLLKEEPHCMSRTSHRNIAHLLIQPMGGRGDGGSGRGDVILFGSRCILGGLLP</sequence>
<dbReference type="OrthoDB" id="77405at2759"/>
<proteinExistence type="predicted"/>
<organism evidence="1 2">
    <name type="scientific">Vanilla planifolia</name>
    <name type="common">Vanilla</name>
    <dbReference type="NCBI Taxonomy" id="51239"/>
    <lineage>
        <taxon>Eukaryota</taxon>
        <taxon>Viridiplantae</taxon>
        <taxon>Streptophyta</taxon>
        <taxon>Embryophyta</taxon>
        <taxon>Tracheophyta</taxon>
        <taxon>Spermatophyta</taxon>
        <taxon>Magnoliopsida</taxon>
        <taxon>Liliopsida</taxon>
        <taxon>Asparagales</taxon>
        <taxon>Orchidaceae</taxon>
        <taxon>Vanilloideae</taxon>
        <taxon>Vanilleae</taxon>
        <taxon>Vanilla</taxon>
    </lineage>
</organism>
<reference evidence="1 2" key="1">
    <citation type="journal article" date="2020" name="Nat. Food">
        <title>A phased Vanilla planifolia genome enables genetic improvement of flavour and production.</title>
        <authorList>
            <person name="Hasing T."/>
            <person name="Tang H."/>
            <person name="Brym M."/>
            <person name="Khazi F."/>
            <person name="Huang T."/>
            <person name="Chambers A.H."/>
        </authorList>
    </citation>
    <scope>NUCLEOTIDE SEQUENCE [LARGE SCALE GENOMIC DNA]</scope>
    <source>
        <tissue evidence="1">Leaf</tissue>
    </source>
</reference>
<protein>
    <submittedName>
        <fullName evidence="1">Uncharacterized protein</fullName>
    </submittedName>
</protein>
<gene>
    <name evidence="1" type="ORF">HPP92_009702</name>
</gene>
<evidence type="ECO:0000313" key="2">
    <source>
        <dbReference type="Proteomes" id="UP000636800"/>
    </source>
</evidence>